<organism evidence="7 8">
    <name type="scientific">Peptoniphilus equinus</name>
    <dbReference type="NCBI Taxonomy" id="3016343"/>
    <lineage>
        <taxon>Bacteria</taxon>
        <taxon>Bacillati</taxon>
        <taxon>Bacillota</taxon>
        <taxon>Tissierellia</taxon>
        <taxon>Tissierellales</taxon>
        <taxon>Peptoniphilaceae</taxon>
        <taxon>Peptoniphilus</taxon>
    </lineage>
</organism>
<dbReference type="Proteomes" id="UP001210339">
    <property type="component" value="Chromosome"/>
</dbReference>
<dbReference type="PANTHER" id="PTHR30213:SF0">
    <property type="entry name" value="UPF0761 MEMBRANE PROTEIN YIHY"/>
    <property type="match status" value="1"/>
</dbReference>
<accession>A0ABY7QV45</accession>
<feature type="transmembrane region" description="Helical" evidence="6">
    <location>
        <begin position="136"/>
        <end position="162"/>
    </location>
</feature>
<keyword evidence="3 6" id="KW-0812">Transmembrane</keyword>
<evidence type="ECO:0000256" key="5">
    <source>
        <dbReference type="ARBA" id="ARBA00023136"/>
    </source>
</evidence>
<keyword evidence="4 6" id="KW-1133">Transmembrane helix</keyword>
<name>A0ABY7QV45_9FIRM</name>
<dbReference type="Pfam" id="PF03631">
    <property type="entry name" value="Virul_fac_BrkB"/>
    <property type="match status" value="1"/>
</dbReference>
<feature type="transmembrane region" description="Helical" evidence="6">
    <location>
        <begin position="40"/>
        <end position="59"/>
    </location>
</feature>
<dbReference type="NCBIfam" id="TIGR00765">
    <property type="entry name" value="yihY_not_rbn"/>
    <property type="match status" value="1"/>
</dbReference>
<evidence type="ECO:0000256" key="3">
    <source>
        <dbReference type="ARBA" id="ARBA00022692"/>
    </source>
</evidence>
<evidence type="ECO:0000313" key="7">
    <source>
        <dbReference type="EMBL" id="WBW50145.1"/>
    </source>
</evidence>
<keyword evidence="5 6" id="KW-0472">Membrane</keyword>
<feature type="transmembrane region" description="Helical" evidence="6">
    <location>
        <begin position="182"/>
        <end position="204"/>
    </location>
</feature>
<gene>
    <name evidence="7" type="ORF">O6R05_00870</name>
</gene>
<sequence>MVSKLKQWLYAHRNHRSLTFTDKLIYRLGDHNLAEMSGSLVYFMLLSIFPFLIALLNTLKFTNVFNPEVILEYISMLPDELGTIVYDFVYDLINSSSGGLLIVSIIAGLWTASNGINQVINNINRAYGIHEKRSFLIAKLLSILFAIALIVLIILLVVSQVFGQLILDAVSNYIALDAAVELLIQVARYAIPFIFMVIIFTLLYKFAPKSEVRELLTLKLILPGALFATIGIGLMTFSFGFYVSNFSNYSVTYGSLGGIIVMLIWMYLVSLMLLLGGEINATLYSMTYFPDLNKWPRSDSIIKNFIGTFTSPVTTDN</sequence>
<dbReference type="EMBL" id="CP115667">
    <property type="protein sequence ID" value="WBW50145.1"/>
    <property type="molecule type" value="Genomic_DNA"/>
</dbReference>
<reference evidence="7 8" key="1">
    <citation type="submission" date="2023-01" db="EMBL/GenBank/DDBJ databases">
        <authorList>
            <person name="Lee S.H."/>
            <person name="Jung H.S."/>
            <person name="Yun J.U."/>
        </authorList>
    </citation>
    <scope>NUCLEOTIDE SEQUENCE [LARGE SCALE GENOMIC DNA]</scope>
    <source>
        <strain evidence="7 8">CBA3646</strain>
    </source>
</reference>
<evidence type="ECO:0000256" key="4">
    <source>
        <dbReference type="ARBA" id="ARBA00022989"/>
    </source>
</evidence>
<dbReference type="PANTHER" id="PTHR30213">
    <property type="entry name" value="INNER MEMBRANE PROTEIN YHJD"/>
    <property type="match status" value="1"/>
</dbReference>
<keyword evidence="2" id="KW-1003">Cell membrane</keyword>
<dbReference type="InterPro" id="IPR017039">
    <property type="entry name" value="Virul_fac_BrkB"/>
</dbReference>
<dbReference type="PIRSF" id="PIRSF035875">
    <property type="entry name" value="RNase_BN"/>
    <property type="match status" value="1"/>
</dbReference>
<evidence type="ECO:0000313" key="8">
    <source>
        <dbReference type="Proteomes" id="UP001210339"/>
    </source>
</evidence>
<evidence type="ECO:0000256" key="2">
    <source>
        <dbReference type="ARBA" id="ARBA00022475"/>
    </source>
</evidence>
<dbReference type="RefSeq" id="WP_271191676.1">
    <property type="nucleotide sequence ID" value="NZ_CP115667.1"/>
</dbReference>
<feature type="transmembrane region" description="Helical" evidence="6">
    <location>
        <begin position="255"/>
        <end position="276"/>
    </location>
</feature>
<evidence type="ECO:0000256" key="1">
    <source>
        <dbReference type="ARBA" id="ARBA00004651"/>
    </source>
</evidence>
<comment type="subcellular location">
    <subcellularLocation>
        <location evidence="1">Cell membrane</location>
        <topology evidence="1">Multi-pass membrane protein</topology>
    </subcellularLocation>
</comment>
<protein>
    <submittedName>
        <fullName evidence="7">YihY/virulence factor BrkB family protein</fullName>
    </submittedName>
</protein>
<feature type="transmembrane region" description="Helical" evidence="6">
    <location>
        <begin position="98"/>
        <end position="116"/>
    </location>
</feature>
<feature type="transmembrane region" description="Helical" evidence="6">
    <location>
        <begin position="216"/>
        <end position="243"/>
    </location>
</feature>
<keyword evidence="8" id="KW-1185">Reference proteome</keyword>
<proteinExistence type="predicted"/>
<evidence type="ECO:0000256" key="6">
    <source>
        <dbReference type="SAM" id="Phobius"/>
    </source>
</evidence>